<sequence length="292" mass="33815">MVVDSGTKLHSRFNASDADLKVQSKDGVMFLLHRKNLEINTGTFPPPEFRTNGETVFLTEEAKVLEILFQFLYPQKYPSLEDLDFDLVLAVCEAVGKYEVFSAMKTCEVQLCELVPQHVVELFWHAVKHDLSPVMDVAGFHLLGRSTATEMLPMLPPYLRVPWTRFHEGWEAILNSAKEYVRLLEIPRIDRCGRTWDGFEMSDMICRPCQEWLLAWITELEDMDSISEIRREIRFPWEPDLQGVDYETYKLCGTCNEFHCHAVRAVGGFIELKMDKLHPLTYYTQPGDEGDR</sequence>
<dbReference type="Gene3D" id="3.30.710.10">
    <property type="entry name" value="Potassium Channel Kv1.1, Chain A"/>
    <property type="match status" value="1"/>
</dbReference>
<protein>
    <recommendedName>
        <fullName evidence="3">BTB domain-containing protein</fullName>
    </recommendedName>
</protein>
<keyword evidence="2" id="KW-1185">Reference proteome</keyword>
<organism evidence="1 2">
    <name type="scientific">Gymnopilus dilepis</name>
    <dbReference type="NCBI Taxonomy" id="231916"/>
    <lineage>
        <taxon>Eukaryota</taxon>
        <taxon>Fungi</taxon>
        <taxon>Dikarya</taxon>
        <taxon>Basidiomycota</taxon>
        <taxon>Agaricomycotina</taxon>
        <taxon>Agaricomycetes</taxon>
        <taxon>Agaricomycetidae</taxon>
        <taxon>Agaricales</taxon>
        <taxon>Agaricineae</taxon>
        <taxon>Hymenogastraceae</taxon>
        <taxon>Gymnopilus</taxon>
    </lineage>
</organism>
<evidence type="ECO:0000313" key="1">
    <source>
        <dbReference type="EMBL" id="PPQ65708.1"/>
    </source>
</evidence>
<accession>A0A409VHH0</accession>
<dbReference type="EMBL" id="NHYE01005647">
    <property type="protein sequence ID" value="PPQ65708.1"/>
    <property type="molecule type" value="Genomic_DNA"/>
</dbReference>
<evidence type="ECO:0000313" key="2">
    <source>
        <dbReference type="Proteomes" id="UP000284706"/>
    </source>
</evidence>
<evidence type="ECO:0008006" key="3">
    <source>
        <dbReference type="Google" id="ProtNLM"/>
    </source>
</evidence>
<dbReference type="STRING" id="231916.A0A409VHH0"/>
<dbReference type="AlphaFoldDB" id="A0A409VHH0"/>
<comment type="caution">
    <text evidence="1">The sequence shown here is derived from an EMBL/GenBank/DDBJ whole genome shotgun (WGS) entry which is preliminary data.</text>
</comment>
<dbReference type="Proteomes" id="UP000284706">
    <property type="component" value="Unassembled WGS sequence"/>
</dbReference>
<proteinExistence type="predicted"/>
<dbReference type="OrthoDB" id="3184970at2759"/>
<dbReference type="InParanoid" id="A0A409VHH0"/>
<gene>
    <name evidence="1" type="ORF">CVT26_000325</name>
</gene>
<dbReference type="InterPro" id="IPR011333">
    <property type="entry name" value="SKP1/BTB/POZ_sf"/>
</dbReference>
<name>A0A409VHH0_9AGAR</name>
<reference evidence="1 2" key="1">
    <citation type="journal article" date="2018" name="Evol. Lett.">
        <title>Horizontal gene cluster transfer increased hallucinogenic mushroom diversity.</title>
        <authorList>
            <person name="Reynolds H.T."/>
            <person name="Vijayakumar V."/>
            <person name="Gluck-Thaler E."/>
            <person name="Korotkin H.B."/>
            <person name="Matheny P.B."/>
            <person name="Slot J.C."/>
        </authorList>
    </citation>
    <scope>NUCLEOTIDE SEQUENCE [LARGE SCALE GENOMIC DNA]</scope>
    <source>
        <strain evidence="1 2">SRW20</strain>
    </source>
</reference>